<reference evidence="5 6" key="1">
    <citation type="journal article" date="2019" name="Int. J. Syst. Evol. Microbiol.">
        <title>The Global Catalogue of Microorganisms (GCM) 10K type strain sequencing project: providing services to taxonomists for standard genome sequencing and annotation.</title>
        <authorList>
            <consortium name="The Broad Institute Genomics Platform"/>
            <consortium name="The Broad Institute Genome Sequencing Center for Infectious Disease"/>
            <person name="Wu L."/>
            <person name="Ma J."/>
        </authorList>
    </citation>
    <scope>NUCLEOTIDE SEQUENCE [LARGE SCALE GENOMIC DNA]</scope>
    <source>
        <strain evidence="5 6">JCM 12149</strain>
    </source>
</reference>
<dbReference type="Proteomes" id="UP001501459">
    <property type="component" value="Unassembled WGS sequence"/>
</dbReference>
<sequence length="98" mass="11511">MELLSNEAIQDALNRFPEWELVDEKWLQRKYSFRKYLHGVAFVHQMAVHAQERKHHPHIVIDHTAITVSISTLDMGGLTNVDVEMVEHFDNLFEQAEK</sequence>
<keyword evidence="6" id="KW-1185">Reference proteome</keyword>
<dbReference type="Gene3D" id="3.30.1360.20">
    <property type="entry name" value="Transcriptional coactivator/pterin dehydratase"/>
    <property type="match status" value="1"/>
</dbReference>
<proteinExistence type="inferred from homology"/>
<evidence type="ECO:0000256" key="2">
    <source>
        <dbReference type="ARBA" id="ARBA00006472"/>
    </source>
</evidence>
<dbReference type="PANTHER" id="PTHR12599">
    <property type="entry name" value="PTERIN-4-ALPHA-CARBINOLAMINE DEHYDRATASE"/>
    <property type="match status" value="1"/>
</dbReference>
<comment type="caution">
    <text evidence="5">The sequence shown here is derived from an EMBL/GenBank/DDBJ whole genome shotgun (WGS) entry which is preliminary data.</text>
</comment>
<dbReference type="EMBL" id="BAAADM010000009">
    <property type="protein sequence ID" value="GAA0431807.1"/>
    <property type="molecule type" value="Genomic_DNA"/>
</dbReference>
<dbReference type="InterPro" id="IPR001533">
    <property type="entry name" value="Pterin_deHydtase"/>
</dbReference>
<dbReference type="EC" id="4.2.1.96" evidence="3"/>
<accession>A0ABN0Z438</accession>
<comment type="similarity">
    <text evidence="2">Belongs to the pterin-4-alpha-carbinolamine dehydratase family.</text>
</comment>
<evidence type="ECO:0000256" key="1">
    <source>
        <dbReference type="ARBA" id="ARBA00001554"/>
    </source>
</evidence>
<dbReference type="Pfam" id="PF01329">
    <property type="entry name" value="Pterin_4a"/>
    <property type="match status" value="1"/>
</dbReference>
<dbReference type="NCBIfam" id="NF002017">
    <property type="entry name" value="PRK00823.1-2"/>
    <property type="match status" value="1"/>
</dbReference>
<protein>
    <recommendedName>
        <fullName evidence="3">4a-hydroxytetrahydrobiopterin dehydratase</fullName>
        <ecNumber evidence="3">4.2.1.96</ecNumber>
    </recommendedName>
</protein>
<evidence type="ECO:0000313" key="5">
    <source>
        <dbReference type="EMBL" id="GAA0431807.1"/>
    </source>
</evidence>
<dbReference type="InterPro" id="IPR036428">
    <property type="entry name" value="PCD_sf"/>
</dbReference>
<dbReference type="PANTHER" id="PTHR12599:SF0">
    <property type="entry name" value="PTERIN-4-ALPHA-CARBINOLAMINE DEHYDRATASE"/>
    <property type="match status" value="1"/>
</dbReference>
<evidence type="ECO:0000313" key="6">
    <source>
        <dbReference type="Proteomes" id="UP001501459"/>
    </source>
</evidence>
<name>A0ABN0Z438_9BACI</name>
<keyword evidence="4" id="KW-0456">Lyase</keyword>
<comment type="catalytic activity">
    <reaction evidence="1">
        <text>(4aS,6R)-4a-hydroxy-L-erythro-5,6,7,8-tetrahydrobiopterin = (6R)-L-erythro-6,7-dihydrobiopterin + H2O</text>
        <dbReference type="Rhea" id="RHEA:11920"/>
        <dbReference type="ChEBI" id="CHEBI:15377"/>
        <dbReference type="ChEBI" id="CHEBI:15642"/>
        <dbReference type="ChEBI" id="CHEBI:43120"/>
        <dbReference type="EC" id="4.2.1.96"/>
    </reaction>
</comment>
<organism evidence="5 6">
    <name type="scientific">Lentibacillus halophilus</name>
    <dbReference type="NCBI Taxonomy" id="295065"/>
    <lineage>
        <taxon>Bacteria</taxon>
        <taxon>Bacillati</taxon>
        <taxon>Bacillota</taxon>
        <taxon>Bacilli</taxon>
        <taxon>Bacillales</taxon>
        <taxon>Bacillaceae</taxon>
        <taxon>Lentibacillus</taxon>
    </lineage>
</organism>
<dbReference type="CDD" id="cd00488">
    <property type="entry name" value="PCD_DCoH"/>
    <property type="match status" value="1"/>
</dbReference>
<evidence type="ECO:0000256" key="4">
    <source>
        <dbReference type="ARBA" id="ARBA00023239"/>
    </source>
</evidence>
<evidence type="ECO:0000256" key="3">
    <source>
        <dbReference type="ARBA" id="ARBA00013252"/>
    </source>
</evidence>
<dbReference type="SUPFAM" id="SSF55248">
    <property type="entry name" value="PCD-like"/>
    <property type="match status" value="1"/>
</dbReference>
<dbReference type="RefSeq" id="WP_343751027.1">
    <property type="nucleotide sequence ID" value="NZ_BAAADM010000009.1"/>
</dbReference>
<gene>
    <name evidence="5" type="ORF">GCM10008983_05500</name>
</gene>